<proteinExistence type="inferred from homology"/>
<dbReference type="GO" id="GO:0004315">
    <property type="term" value="F:3-oxoacyl-[acyl-carrier-protein] synthase activity"/>
    <property type="evidence" value="ECO:0007669"/>
    <property type="project" value="TreeGrafter"/>
</dbReference>
<dbReference type="InterPro" id="IPR016039">
    <property type="entry name" value="Thiolase-like"/>
</dbReference>
<name>A0A9D2E945_9BACE</name>
<reference evidence="5" key="2">
    <citation type="submission" date="2021-04" db="EMBL/GenBank/DDBJ databases">
        <authorList>
            <person name="Gilroy R."/>
        </authorList>
    </citation>
    <scope>NUCLEOTIDE SEQUENCE</scope>
    <source>
        <strain evidence="5">ChiHjej9B8-1298</strain>
    </source>
</reference>
<dbReference type="InterPro" id="IPR014031">
    <property type="entry name" value="Ketoacyl_synth_C"/>
</dbReference>
<protein>
    <submittedName>
        <fullName evidence="5">3-oxoacyl-ACP synthase</fullName>
    </submittedName>
</protein>
<dbReference type="InterPro" id="IPR020841">
    <property type="entry name" value="PKS_Beta-ketoAc_synthase_dom"/>
</dbReference>
<accession>A0A9D2E945</accession>
<dbReference type="Gene3D" id="3.40.47.10">
    <property type="match status" value="1"/>
</dbReference>
<evidence type="ECO:0000313" key="5">
    <source>
        <dbReference type="EMBL" id="HIZ33289.1"/>
    </source>
</evidence>
<evidence type="ECO:0000256" key="1">
    <source>
        <dbReference type="ARBA" id="ARBA00008467"/>
    </source>
</evidence>
<dbReference type="AlphaFoldDB" id="A0A9D2E945"/>
<organism evidence="5 6">
    <name type="scientific">Candidatus Bacteroides merdigallinarum</name>
    <dbReference type="NCBI Taxonomy" id="2838473"/>
    <lineage>
        <taxon>Bacteria</taxon>
        <taxon>Pseudomonadati</taxon>
        <taxon>Bacteroidota</taxon>
        <taxon>Bacteroidia</taxon>
        <taxon>Bacteroidales</taxon>
        <taxon>Bacteroidaceae</taxon>
        <taxon>Bacteroides</taxon>
    </lineage>
</organism>
<evidence type="ECO:0000256" key="3">
    <source>
        <dbReference type="RuleBase" id="RU003694"/>
    </source>
</evidence>
<gene>
    <name evidence="5" type="ORF">H9814_07105</name>
</gene>
<dbReference type="Pfam" id="PF00109">
    <property type="entry name" value="ketoacyl-synt"/>
    <property type="match status" value="1"/>
</dbReference>
<sequence length="586" mass="63259">MIVKLADYIVSPLGMGTRVNYEAVKAGKTRLRRYEGLWGLPEPFVASLMDDALLATACQTEGIDILRYTRFERLAILAAVCALRDTDIRPESEEVLFVLATTKGNVDLLDERQGSSWPSGHLGLTEAARQVAGWFRNPNEPLVVCNACISGMDAQLEAMRALESGRCRQAVVIGADVLSPFIVSGFQSLKALSAEPCRPFDEDRIGLNLGEAAACVVYGLVDEASEVASRCWSVVDAAVRNDAYHVSSPSKTAEGACCALRSVLAEKDLSGLAFVNVHGTATLFNDEMEAVALDRMGLSDLPANGLKGYFGHTLGAAGVLETLISMEALDDGMVLATKGFEHPGVSRRINISVAHRPVTGSAFLKMMAGFGGCNAALLFCKGGTIPVVPSVRTSEVGPERAAHTVHLTEREAVLDGRSLPVEGQGQALLKSLYHTYVGDYPKFYKMDPLCKLGFLASELLLQAEVAVEGFPRFQSREDRAVVMVGRSASICADRAYQQTIRSADDFYPSPSAFIYTLPNIVAGEIAMRNHYHGETTYLLRETPADVQSLLSQALRAPGTHSVLGGWLDVADLDRFEATLYIINQAN</sequence>
<comment type="caution">
    <text evidence="5">The sequence shown here is derived from an EMBL/GenBank/DDBJ whole genome shotgun (WGS) entry which is preliminary data.</text>
</comment>
<dbReference type="PANTHER" id="PTHR11712:SF336">
    <property type="entry name" value="3-OXOACYL-[ACYL-CARRIER-PROTEIN] SYNTHASE, MITOCHONDRIAL"/>
    <property type="match status" value="1"/>
</dbReference>
<dbReference type="InterPro" id="IPR014030">
    <property type="entry name" value="Ketoacyl_synth_N"/>
</dbReference>
<dbReference type="PANTHER" id="PTHR11712">
    <property type="entry name" value="POLYKETIDE SYNTHASE-RELATED"/>
    <property type="match status" value="1"/>
</dbReference>
<evidence type="ECO:0000313" key="6">
    <source>
        <dbReference type="Proteomes" id="UP000824028"/>
    </source>
</evidence>
<feature type="domain" description="Ketosynthase family 3 (KS3)" evidence="4">
    <location>
        <begin position="1"/>
        <end position="381"/>
    </location>
</feature>
<dbReference type="Proteomes" id="UP000824028">
    <property type="component" value="Unassembled WGS sequence"/>
</dbReference>
<dbReference type="Pfam" id="PF02801">
    <property type="entry name" value="Ketoacyl-synt_C"/>
    <property type="match status" value="1"/>
</dbReference>
<evidence type="ECO:0000256" key="2">
    <source>
        <dbReference type="ARBA" id="ARBA00022679"/>
    </source>
</evidence>
<reference evidence="5" key="1">
    <citation type="journal article" date="2021" name="PeerJ">
        <title>Extensive microbial diversity within the chicken gut microbiome revealed by metagenomics and culture.</title>
        <authorList>
            <person name="Gilroy R."/>
            <person name="Ravi A."/>
            <person name="Getino M."/>
            <person name="Pursley I."/>
            <person name="Horton D.L."/>
            <person name="Alikhan N.F."/>
            <person name="Baker D."/>
            <person name="Gharbi K."/>
            <person name="Hall N."/>
            <person name="Watson M."/>
            <person name="Adriaenssens E.M."/>
            <person name="Foster-Nyarko E."/>
            <person name="Jarju S."/>
            <person name="Secka A."/>
            <person name="Antonio M."/>
            <person name="Oren A."/>
            <person name="Chaudhuri R.R."/>
            <person name="La Ragione R."/>
            <person name="Hildebrand F."/>
            <person name="Pallen M.J."/>
        </authorList>
    </citation>
    <scope>NUCLEOTIDE SEQUENCE</scope>
    <source>
        <strain evidence="5">ChiHjej9B8-1298</strain>
    </source>
</reference>
<dbReference type="InterPro" id="IPR000794">
    <property type="entry name" value="Beta-ketoacyl_synthase"/>
</dbReference>
<dbReference type="GO" id="GO:0006633">
    <property type="term" value="P:fatty acid biosynthetic process"/>
    <property type="evidence" value="ECO:0007669"/>
    <property type="project" value="TreeGrafter"/>
</dbReference>
<evidence type="ECO:0000259" key="4">
    <source>
        <dbReference type="PROSITE" id="PS52004"/>
    </source>
</evidence>
<dbReference type="SUPFAM" id="SSF53901">
    <property type="entry name" value="Thiolase-like"/>
    <property type="match status" value="1"/>
</dbReference>
<dbReference type="EMBL" id="DXBX01000055">
    <property type="protein sequence ID" value="HIZ33289.1"/>
    <property type="molecule type" value="Genomic_DNA"/>
</dbReference>
<keyword evidence="2 3" id="KW-0808">Transferase</keyword>
<dbReference type="PROSITE" id="PS52004">
    <property type="entry name" value="KS3_2"/>
    <property type="match status" value="1"/>
</dbReference>
<comment type="similarity">
    <text evidence="1 3">Belongs to the thiolase-like superfamily. Beta-ketoacyl-ACP synthases family.</text>
</comment>